<evidence type="ECO:0000313" key="2">
    <source>
        <dbReference type="EMBL" id="SEN28626.1"/>
    </source>
</evidence>
<dbReference type="Pfam" id="PF13770">
    <property type="entry name" value="DUF4169"/>
    <property type="match status" value="1"/>
</dbReference>
<dbReference type="InterPro" id="IPR025227">
    <property type="entry name" value="DUF4169"/>
</dbReference>
<reference evidence="2 3" key="1">
    <citation type="submission" date="2016-10" db="EMBL/GenBank/DDBJ databases">
        <authorList>
            <person name="de Groot N.N."/>
        </authorList>
    </citation>
    <scope>NUCLEOTIDE SEQUENCE [LARGE SCALE GENOMIC DNA]</scope>
    <source>
        <strain evidence="2 3">DSM 16213</strain>
    </source>
</reference>
<keyword evidence="3" id="KW-1185">Reference proteome</keyword>
<proteinExistence type="predicted"/>
<evidence type="ECO:0000256" key="1">
    <source>
        <dbReference type="SAM" id="MobiDB-lite"/>
    </source>
</evidence>
<organism evidence="2 3">
    <name type="scientific">Loktanella fryxellensis</name>
    <dbReference type="NCBI Taxonomy" id="245187"/>
    <lineage>
        <taxon>Bacteria</taxon>
        <taxon>Pseudomonadati</taxon>
        <taxon>Pseudomonadota</taxon>
        <taxon>Alphaproteobacteria</taxon>
        <taxon>Rhodobacterales</taxon>
        <taxon>Roseobacteraceae</taxon>
        <taxon>Loktanella</taxon>
    </lineage>
</organism>
<name>A0A1H8FAL7_9RHOB</name>
<feature type="region of interest" description="Disordered" evidence="1">
    <location>
        <begin position="1"/>
        <end position="27"/>
    </location>
</feature>
<dbReference type="AlphaFoldDB" id="A0A1H8FAL7"/>
<dbReference type="RefSeq" id="WP_089902995.1">
    <property type="nucleotide sequence ID" value="NZ_FOCI01000012.1"/>
</dbReference>
<gene>
    <name evidence="2" type="ORF">SAMN04488003_112101</name>
</gene>
<dbReference type="OrthoDB" id="7192657at2"/>
<dbReference type="Proteomes" id="UP000199585">
    <property type="component" value="Unassembled WGS sequence"/>
</dbReference>
<dbReference type="EMBL" id="FOCI01000012">
    <property type="protein sequence ID" value="SEN28626.1"/>
    <property type="molecule type" value="Genomic_DNA"/>
</dbReference>
<evidence type="ECO:0000313" key="3">
    <source>
        <dbReference type="Proteomes" id="UP000199585"/>
    </source>
</evidence>
<sequence length="60" mass="6786">MTDDAPINLNRARKARDRAAEKSQADANAVKFGRTKAERLLDAARVDKARRALDQSRFEE</sequence>
<evidence type="ECO:0008006" key="4">
    <source>
        <dbReference type="Google" id="ProtNLM"/>
    </source>
</evidence>
<protein>
    <recommendedName>
        <fullName evidence="4">DUF4169 domain-containing protein</fullName>
    </recommendedName>
</protein>
<accession>A0A1H8FAL7</accession>
<dbReference type="STRING" id="245187.SAMN04488003_112101"/>